<name>A0ABQ5YF61_9NEIS</name>
<dbReference type="SUPFAM" id="SSF56529">
    <property type="entry name" value="FAH"/>
    <property type="match status" value="1"/>
</dbReference>
<feature type="domain" description="Fumarylacetoacetase-like C-terminal" evidence="2">
    <location>
        <begin position="85"/>
        <end position="242"/>
    </location>
</feature>
<reference evidence="4" key="1">
    <citation type="journal article" date="2019" name="Int. J. Syst. Evol. Microbiol.">
        <title>The Global Catalogue of Microorganisms (GCM) 10K type strain sequencing project: providing services to taxonomists for standard genome sequencing and annotation.</title>
        <authorList>
            <consortium name="The Broad Institute Genomics Platform"/>
            <consortium name="The Broad Institute Genome Sequencing Center for Infectious Disease"/>
            <person name="Wu L."/>
            <person name="Ma J."/>
        </authorList>
    </citation>
    <scope>NUCLEOTIDE SEQUENCE [LARGE SCALE GENOMIC DNA]</scope>
    <source>
        <strain evidence="4">NBRC 110044</strain>
    </source>
</reference>
<dbReference type="RefSeq" id="WP_284194743.1">
    <property type="nucleotide sequence ID" value="NZ_BSOG01000001.1"/>
</dbReference>
<dbReference type="Pfam" id="PF01557">
    <property type="entry name" value="FAA_hydrolase"/>
    <property type="match status" value="1"/>
</dbReference>
<keyword evidence="4" id="KW-1185">Reference proteome</keyword>
<dbReference type="Gene3D" id="3.90.850.10">
    <property type="entry name" value="Fumarylacetoacetase-like, C-terminal domain"/>
    <property type="match status" value="1"/>
</dbReference>
<dbReference type="InterPro" id="IPR011234">
    <property type="entry name" value="Fumarylacetoacetase-like_C"/>
</dbReference>
<keyword evidence="1" id="KW-0456">Lyase</keyword>
<evidence type="ECO:0000256" key="1">
    <source>
        <dbReference type="ARBA" id="ARBA00023239"/>
    </source>
</evidence>
<dbReference type="InterPro" id="IPR036663">
    <property type="entry name" value="Fumarylacetoacetase_C_sf"/>
</dbReference>
<sequence length="257" mass="26879">MPQPSLRTAIQLLAQRRRHGHQGSVLPASCRPSDINTALAIQAGVVAELGDTIGGWKCGMPSEHKLVVAPILGSSRHQASPCPVWSQQGQLKIEAELAFILATDLPARSQPYSPAEIDAAIGSAHLALELIGTRYTADSGASYLDQLADGLFNQGLLLGPALPLASAYQASTLALQLQIGDATPQAHAGQHPAGAPLAPLYWLVEWLRSRGQSLKAGEAIITGAYAGAWPVPLDTPITVQYGNLGSLSVTFHTAHAG</sequence>
<comment type="caution">
    <text evidence="3">The sequence shown here is derived from an EMBL/GenBank/DDBJ whole genome shotgun (WGS) entry which is preliminary data.</text>
</comment>
<organism evidence="3 4">
    <name type="scientific">Chitinimonas prasina</name>
    <dbReference type="NCBI Taxonomy" id="1434937"/>
    <lineage>
        <taxon>Bacteria</taxon>
        <taxon>Pseudomonadati</taxon>
        <taxon>Pseudomonadota</taxon>
        <taxon>Betaproteobacteria</taxon>
        <taxon>Neisseriales</taxon>
        <taxon>Chitinibacteraceae</taxon>
        <taxon>Chitinimonas</taxon>
    </lineage>
</organism>
<dbReference type="InterPro" id="IPR050772">
    <property type="entry name" value="Hydratase-Decarb/MhpD_sf"/>
</dbReference>
<dbReference type="Proteomes" id="UP001156706">
    <property type="component" value="Unassembled WGS sequence"/>
</dbReference>
<dbReference type="PANTHER" id="PTHR30143">
    <property type="entry name" value="ACID HYDRATASE"/>
    <property type="match status" value="1"/>
</dbReference>
<accession>A0ABQ5YF61</accession>
<dbReference type="EMBL" id="BSOG01000001">
    <property type="protein sequence ID" value="GLR11594.1"/>
    <property type="molecule type" value="Genomic_DNA"/>
</dbReference>
<evidence type="ECO:0000313" key="4">
    <source>
        <dbReference type="Proteomes" id="UP001156706"/>
    </source>
</evidence>
<evidence type="ECO:0000259" key="2">
    <source>
        <dbReference type="Pfam" id="PF01557"/>
    </source>
</evidence>
<proteinExistence type="predicted"/>
<evidence type="ECO:0000313" key="3">
    <source>
        <dbReference type="EMBL" id="GLR11594.1"/>
    </source>
</evidence>
<gene>
    <name evidence="3" type="ORF">GCM10007907_03840</name>
</gene>
<protein>
    <submittedName>
        <fullName evidence="3">Hydratase</fullName>
    </submittedName>
</protein>
<dbReference type="PANTHER" id="PTHR30143:SF0">
    <property type="entry name" value="2-KETO-4-PENTENOATE HYDRATASE"/>
    <property type="match status" value="1"/>
</dbReference>